<keyword evidence="1" id="KW-0732">Signal</keyword>
<evidence type="ECO:0008006" key="4">
    <source>
        <dbReference type="Google" id="ProtNLM"/>
    </source>
</evidence>
<reference evidence="2" key="2">
    <citation type="submission" date="2020-09" db="EMBL/GenBank/DDBJ databases">
        <authorList>
            <person name="Sun Q."/>
            <person name="Zhou Y."/>
        </authorList>
    </citation>
    <scope>NUCLEOTIDE SEQUENCE</scope>
    <source>
        <strain evidence="2">CGMCC 1.15178</strain>
    </source>
</reference>
<dbReference type="RefSeq" id="WP_189001024.1">
    <property type="nucleotide sequence ID" value="NZ_BMHP01000019.1"/>
</dbReference>
<accession>A0A917E5V8</accession>
<dbReference type="Proteomes" id="UP000612456">
    <property type="component" value="Unassembled WGS sequence"/>
</dbReference>
<dbReference type="EMBL" id="BMHP01000019">
    <property type="protein sequence ID" value="GGE02563.1"/>
    <property type="molecule type" value="Genomic_DNA"/>
</dbReference>
<evidence type="ECO:0000256" key="1">
    <source>
        <dbReference type="SAM" id="SignalP"/>
    </source>
</evidence>
<reference evidence="2" key="1">
    <citation type="journal article" date="2014" name="Int. J. Syst. Evol. Microbiol.">
        <title>Complete genome sequence of Corynebacterium casei LMG S-19264T (=DSM 44701T), isolated from a smear-ripened cheese.</title>
        <authorList>
            <consortium name="US DOE Joint Genome Institute (JGI-PGF)"/>
            <person name="Walter F."/>
            <person name="Albersmeier A."/>
            <person name="Kalinowski J."/>
            <person name="Ruckert C."/>
        </authorList>
    </citation>
    <scope>NUCLEOTIDE SEQUENCE</scope>
    <source>
        <strain evidence="2">CGMCC 1.15178</strain>
    </source>
</reference>
<dbReference type="AlphaFoldDB" id="A0A917E5V8"/>
<proteinExistence type="predicted"/>
<gene>
    <name evidence="2" type="ORF">GCM10010911_71990</name>
</gene>
<dbReference type="PROSITE" id="PS51257">
    <property type="entry name" value="PROKAR_LIPOPROTEIN"/>
    <property type="match status" value="1"/>
</dbReference>
<sequence length="151" mass="16854">MIYPKIVLMAVLLLLAGCSAEKPIPENKDWKVSHLFKSGAYTMIGQEGKLGFIYDNGEVVRFYPNKKQKYMWHFWGKPEELQGSLKVMGISKETGEKITVIDALELGGPNNGADGHTPSQMSLPSPGLWRLDAYIGEKLFGSIMVQVHNQK</sequence>
<keyword evidence="3" id="KW-1185">Reference proteome</keyword>
<name>A0A917E5V8_9BACL</name>
<organism evidence="2 3">
    <name type="scientific">Paenibacillus nasutitermitis</name>
    <dbReference type="NCBI Taxonomy" id="1652958"/>
    <lineage>
        <taxon>Bacteria</taxon>
        <taxon>Bacillati</taxon>
        <taxon>Bacillota</taxon>
        <taxon>Bacilli</taxon>
        <taxon>Bacillales</taxon>
        <taxon>Paenibacillaceae</taxon>
        <taxon>Paenibacillus</taxon>
    </lineage>
</organism>
<feature type="chain" id="PRO_5039314770" description="DUF4871 domain-containing protein" evidence="1">
    <location>
        <begin position="21"/>
        <end position="151"/>
    </location>
</feature>
<evidence type="ECO:0000313" key="3">
    <source>
        <dbReference type="Proteomes" id="UP000612456"/>
    </source>
</evidence>
<feature type="signal peptide" evidence="1">
    <location>
        <begin position="1"/>
        <end position="20"/>
    </location>
</feature>
<evidence type="ECO:0000313" key="2">
    <source>
        <dbReference type="EMBL" id="GGE02563.1"/>
    </source>
</evidence>
<dbReference type="Gene3D" id="2.60.40.3830">
    <property type="match status" value="1"/>
</dbReference>
<comment type="caution">
    <text evidence="2">The sequence shown here is derived from an EMBL/GenBank/DDBJ whole genome shotgun (WGS) entry which is preliminary data.</text>
</comment>
<protein>
    <recommendedName>
        <fullName evidence="4">DUF4871 domain-containing protein</fullName>
    </recommendedName>
</protein>